<keyword evidence="2 6" id="KW-0808">Transferase</keyword>
<organism evidence="6 7">
    <name type="scientific">Jiangella anatolica</name>
    <dbReference type="NCBI Taxonomy" id="2670374"/>
    <lineage>
        <taxon>Bacteria</taxon>
        <taxon>Bacillati</taxon>
        <taxon>Actinomycetota</taxon>
        <taxon>Actinomycetes</taxon>
        <taxon>Jiangellales</taxon>
        <taxon>Jiangellaceae</taxon>
        <taxon>Jiangella</taxon>
    </lineage>
</organism>
<dbReference type="PANTHER" id="PTHR45947:SF3">
    <property type="entry name" value="SULFOQUINOVOSYL TRANSFERASE SQD2"/>
    <property type="match status" value="1"/>
</dbReference>
<comment type="caution">
    <text evidence="6">The sequence shown here is derived from an EMBL/GenBank/DDBJ whole genome shotgun (WGS) entry which is preliminary data.</text>
</comment>
<proteinExistence type="predicted"/>
<dbReference type="GO" id="GO:1901137">
    <property type="term" value="P:carbohydrate derivative biosynthetic process"/>
    <property type="evidence" value="ECO:0007669"/>
    <property type="project" value="UniProtKB-ARBA"/>
</dbReference>
<gene>
    <name evidence="6" type="ORF">C1I92_31810</name>
</gene>
<dbReference type="CDD" id="cd03801">
    <property type="entry name" value="GT4_PimA-like"/>
    <property type="match status" value="1"/>
</dbReference>
<feature type="region of interest" description="Disordered" evidence="3">
    <location>
        <begin position="43"/>
        <end position="71"/>
    </location>
</feature>
<dbReference type="Pfam" id="PF13439">
    <property type="entry name" value="Glyco_transf_4"/>
    <property type="match status" value="1"/>
</dbReference>
<evidence type="ECO:0000259" key="5">
    <source>
        <dbReference type="Pfam" id="PF13439"/>
    </source>
</evidence>
<dbReference type="RefSeq" id="WP_111258645.1">
    <property type="nucleotide sequence ID" value="NZ_POTW01000151.1"/>
</dbReference>
<name>A0A2W2AZW7_9ACTN</name>
<reference evidence="6 7" key="1">
    <citation type="submission" date="2018-01" db="EMBL/GenBank/DDBJ databases">
        <title>Draft genome sequence of Jiangella sp. GTF31.</title>
        <authorList>
            <person name="Sahin N."/>
            <person name="Ay H."/>
            <person name="Saygin H."/>
        </authorList>
    </citation>
    <scope>NUCLEOTIDE SEQUENCE [LARGE SCALE GENOMIC DNA]</scope>
    <source>
        <strain evidence="6 7">GTF31</strain>
    </source>
</reference>
<dbReference type="InterPro" id="IPR028098">
    <property type="entry name" value="Glyco_trans_4-like_N"/>
</dbReference>
<evidence type="ECO:0000313" key="7">
    <source>
        <dbReference type="Proteomes" id="UP000248764"/>
    </source>
</evidence>
<evidence type="ECO:0000259" key="4">
    <source>
        <dbReference type="Pfam" id="PF00534"/>
    </source>
</evidence>
<keyword evidence="7" id="KW-1185">Reference proteome</keyword>
<dbReference type="InterPro" id="IPR050194">
    <property type="entry name" value="Glycosyltransferase_grp1"/>
</dbReference>
<accession>A0A2W2AZW7</accession>
<dbReference type="InterPro" id="IPR001296">
    <property type="entry name" value="Glyco_trans_1"/>
</dbReference>
<feature type="domain" description="Glycosyl transferase family 1" evidence="4">
    <location>
        <begin position="204"/>
        <end position="371"/>
    </location>
</feature>
<dbReference type="PANTHER" id="PTHR45947">
    <property type="entry name" value="SULFOQUINOVOSYL TRANSFERASE SQD2"/>
    <property type="match status" value="1"/>
</dbReference>
<dbReference type="GO" id="GO:0016757">
    <property type="term" value="F:glycosyltransferase activity"/>
    <property type="evidence" value="ECO:0007669"/>
    <property type="project" value="UniProtKB-KW"/>
</dbReference>
<keyword evidence="1" id="KW-0328">Glycosyltransferase</keyword>
<dbReference type="AlphaFoldDB" id="A0A2W2AZW7"/>
<evidence type="ECO:0000256" key="1">
    <source>
        <dbReference type="ARBA" id="ARBA00022676"/>
    </source>
</evidence>
<feature type="domain" description="Glycosyltransferase subfamily 4-like N-terminal" evidence="5">
    <location>
        <begin position="15"/>
        <end position="193"/>
    </location>
</feature>
<dbReference type="Proteomes" id="UP000248764">
    <property type="component" value="Unassembled WGS sequence"/>
</dbReference>
<dbReference type="Pfam" id="PF00534">
    <property type="entry name" value="Glycos_transf_1"/>
    <property type="match status" value="1"/>
</dbReference>
<dbReference type="EMBL" id="POTW01000151">
    <property type="protein sequence ID" value="PZF79302.1"/>
    <property type="molecule type" value="Genomic_DNA"/>
</dbReference>
<sequence>MRILVVSWEYPPVIYGGLGRHVHRLTEGLVADGHDVAVVTQSAPGMPEEEDDKGVRVFRSPPDPPADERERGEDLVPWVLALNTSLMRTAHRLTREWMPDVVHAHDWVDAHAGINVARAIDAPLVATVHATEAGLWDGWLSTPLSRARHDIEAWLVAEATRSIVCSEAMRVEAAAAFDVPPEDLTVIRNAVDHPAWRTTAEARRATRERFGIPPKTPLLVFGGRLEWEKGVDVCIEALSLVRQRHHDARLVLAGAGSQEVNLRRLAQRLQIDHVVQFAGRMGQPELAALFGAADVAMCPSSYEPFGIVALEACAAGTPVIAGDSGGLREVIEHDVTGLLVPPRDPGDLAAAAMRLLEEPGLSQRLVRAAHQRISTEFVWTAVARETEKVYAAAVADPRPPRPRPAPAPDGNILADRPLPVQQAWRRVRGEV</sequence>
<evidence type="ECO:0000256" key="2">
    <source>
        <dbReference type="ARBA" id="ARBA00022679"/>
    </source>
</evidence>
<dbReference type="Gene3D" id="3.40.50.2000">
    <property type="entry name" value="Glycogen Phosphorylase B"/>
    <property type="match status" value="2"/>
</dbReference>
<protein>
    <submittedName>
        <fullName evidence="6">Glycosyltransferase family 1 protein</fullName>
    </submittedName>
</protein>
<evidence type="ECO:0000313" key="6">
    <source>
        <dbReference type="EMBL" id="PZF79302.1"/>
    </source>
</evidence>
<dbReference type="SUPFAM" id="SSF53756">
    <property type="entry name" value="UDP-Glycosyltransferase/glycogen phosphorylase"/>
    <property type="match status" value="1"/>
</dbReference>
<feature type="region of interest" description="Disordered" evidence="3">
    <location>
        <begin position="393"/>
        <end position="416"/>
    </location>
</feature>
<evidence type="ECO:0000256" key="3">
    <source>
        <dbReference type="SAM" id="MobiDB-lite"/>
    </source>
</evidence>